<dbReference type="AlphaFoldDB" id="A0A6P1YP81"/>
<evidence type="ECO:0000256" key="2">
    <source>
        <dbReference type="ARBA" id="ARBA00022908"/>
    </source>
</evidence>
<comment type="similarity">
    <text evidence="1">Belongs to the 'phage' integrase family.</text>
</comment>
<accession>A0A6P1YP81</accession>
<protein>
    <submittedName>
        <fullName evidence="4">DUF4102 domain-containing protein</fullName>
    </submittedName>
</protein>
<evidence type="ECO:0000313" key="5">
    <source>
        <dbReference type="Proteomes" id="UP000464751"/>
    </source>
</evidence>
<evidence type="ECO:0000259" key="3">
    <source>
        <dbReference type="Pfam" id="PF13356"/>
    </source>
</evidence>
<gene>
    <name evidence="4" type="ORF">G3A50_12945</name>
</gene>
<dbReference type="InterPro" id="IPR025166">
    <property type="entry name" value="Integrase_DNA_bind_dom"/>
</dbReference>
<dbReference type="Gene3D" id="3.30.160.390">
    <property type="entry name" value="Integrase, DNA-binding domain"/>
    <property type="match status" value="1"/>
</dbReference>
<dbReference type="GO" id="GO:0015074">
    <property type="term" value="P:DNA integration"/>
    <property type="evidence" value="ECO:0007669"/>
    <property type="project" value="UniProtKB-KW"/>
</dbReference>
<reference evidence="4 5" key="1">
    <citation type="submission" date="2020-02" db="EMBL/GenBank/DDBJ databases">
        <authorList>
            <person name="Li G."/>
        </authorList>
    </citation>
    <scope>NUCLEOTIDE SEQUENCE [LARGE SCALE GENOMIC DNA]</scope>
    <source>
        <strain evidence="4 5">DSM 102029</strain>
    </source>
</reference>
<dbReference type="Proteomes" id="UP000464751">
    <property type="component" value="Chromosome"/>
</dbReference>
<keyword evidence="5" id="KW-1185">Reference proteome</keyword>
<keyword evidence="2" id="KW-0229">DNA integration</keyword>
<dbReference type="PANTHER" id="PTHR30629:SF2">
    <property type="entry name" value="PROPHAGE INTEGRASE INTS-RELATED"/>
    <property type="match status" value="1"/>
</dbReference>
<proteinExistence type="inferred from homology"/>
<sequence length="107" mass="11831">MPLADVACRNAEPDKTLKKLSDGGGLQLWVQPSGHKLWRLAYRFGGKQKLLVTGPYPLVSLSDARHARDDAKRILLSGKDPSEVKRASRVAEKSGPTFQQIADEYVE</sequence>
<dbReference type="PANTHER" id="PTHR30629">
    <property type="entry name" value="PROPHAGE INTEGRASE"/>
    <property type="match status" value="1"/>
</dbReference>
<dbReference type="KEGG" id="apra:G3A50_12945"/>
<evidence type="ECO:0000256" key="1">
    <source>
        <dbReference type="ARBA" id="ARBA00008857"/>
    </source>
</evidence>
<dbReference type="Pfam" id="PF13356">
    <property type="entry name" value="Arm-DNA-bind_3"/>
    <property type="match status" value="1"/>
</dbReference>
<dbReference type="InterPro" id="IPR050808">
    <property type="entry name" value="Phage_Integrase"/>
</dbReference>
<evidence type="ECO:0000313" key="4">
    <source>
        <dbReference type="EMBL" id="QIB34516.1"/>
    </source>
</evidence>
<name>A0A6P1YP81_9HYPH</name>
<organism evidence="4 5">
    <name type="scientific">Ancylobacter pratisalsi</name>
    <dbReference type="NCBI Taxonomy" id="1745854"/>
    <lineage>
        <taxon>Bacteria</taxon>
        <taxon>Pseudomonadati</taxon>
        <taxon>Pseudomonadota</taxon>
        <taxon>Alphaproteobacteria</taxon>
        <taxon>Hyphomicrobiales</taxon>
        <taxon>Xanthobacteraceae</taxon>
        <taxon>Ancylobacter</taxon>
    </lineage>
</organism>
<dbReference type="RefSeq" id="WP_163075659.1">
    <property type="nucleotide sequence ID" value="NZ_CP048630.1"/>
</dbReference>
<dbReference type="EMBL" id="CP048630">
    <property type="protein sequence ID" value="QIB34516.1"/>
    <property type="molecule type" value="Genomic_DNA"/>
</dbReference>
<dbReference type="InterPro" id="IPR038488">
    <property type="entry name" value="Integrase_DNA-bd_sf"/>
</dbReference>
<feature type="domain" description="Integrase DNA-binding" evidence="3">
    <location>
        <begin position="3"/>
        <end position="87"/>
    </location>
</feature>